<keyword evidence="6 14" id="KW-0819">tRNA processing</keyword>
<dbReference type="InterPro" id="IPR036100">
    <property type="entry name" value="QueA_sf"/>
</dbReference>
<dbReference type="Gene3D" id="3.30.70.20">
    <property type="match status" value="1"/>
</dbReference>
<dbReference type="Pfam" id="PF08331">
    <property type="entry name" value="QueG_DUF1730"/>
    <property type="match status" value="1"/>
</dbReference>
<proteinExistence type="inferred from homology"/>
<dbReference type="PROSITE" id="PS51471">
    <property type="entry name" value="FE2OG_OXY"/>
    <property type="match status" value="1"/>
</dbReference>
<dbReference type="Gene3D" id="3.40.1780.10">
    <property type="entry name" value="QueA-like"/>
    <property type="match status" value="1"/>
</dbReference>
<keyword evidence="15" id="KW-0732">Signal</keyword>
<dbReference type="GO" id="GO:0005829">
    <property type="term" value="C:cytosol"/>
    <property type="evidence" value="ECO:0007669"/>
    <property type="project" value="TreeGrafter"/>
</dbReference>
<keyword evidence="14" id="KW-0862">Zinc</keyword>
<organism evidence="18 19">
    <name type="scientific">Symbiodinium pilosum</name>
    <name type="common">Dinoflagellate</name>
    <dbReference type="NCBI Taxonomy" id="2952"/>
    <lineage>
        <taxon>Eukaryota</taxon>
        <taxon>Sar</taxon>
        <taxon>Alveolata</taxon>
        <taxon>Dinophyceae</taxon>
        <taxon>Suessiales</taxon>
        <taxon>Symbiodiniaceae</taxon>
        <taxon>Symbiodinium</taxon>
    </lineage>
</organism>
<dbReference type="GO" id="GO:0046872">
    <property type="term" value="F:metal ion binding"/>
    <property type="evidence" value="ECO:0007669"/>
    <property type="project" value="UniProtKB-KW"/>
</dbReference>
<dbReference type="NCBIfam" id="NF001140">
    <property type="entry name" value="PRK00147.1"/>
    <property type="match status" value="1"/>
</dbReference>
<feature type="active site" description="Nucleophile" evidence="14">
    <location>
        <position position="954"/>
    </location>
</feature>
<dbReference type="InterPro" id="IPR004803">
    <property type="entry name" value="TGT"/>
</dbReference>
<feature type="binding site" evidence="14">
    <location>
        <position position="877"/>
    </location>
    <ligand>
        <name>substrate</name>
    </ligand>
</feature>
<dbReference type="InterPro" id="IPR002616">
    <property type="entry name" value="tRNA_ribo_trans-like"/>
</dbReference>
<dbReference type="InterPro" id="IPR050076">
    <property type="entry name" value="ArchSynthase1/Queuine_TRR"/>
</dbReference>
<feature type="binding site" evidence="14">
    <location>
        <begin position="780"/>
        <end position="784"/>
    </location>
    <ligand>
        <name>substrate</name>
    </ligand>
</feature>
<keyword evidence="10" id="KW-0408">Iron</keyword>
<keyword evidence="2 14" id="KW-0963">Cytoplasm</keyword>
<dbReference type="HAMAP" id="MF_00916">
    <property type="entry name" value="QueG"/>
    <property type="match status" value="1"/>
</dbReference>
<evidence type="ECO:0000313" key="18">
    <source>
        <dbReference type="EMBL" id="CAE7344262.1"/>
    </source>
</evidence>
<feature type="signal peptide" evidence="15">
    <location>
        <begin position="1"/>
        <end position="28"/>
    </location>
</feature>
<evidence type="ECO:0000256" key="3">
    <source>
        <dbReference type="ARBA" id="ARBA00022676"/>
    </source>
</evidence>
<keyword evidence="5" id="KW-0949">S-adenosyl-L-methionine</keyword>
<dbReference type="SUPFAM" id="SSF51713">
    <property type="entry name" value="tRNA-guanine transglycosylase"/>
    <property type="match status" value="1"/>
</dbReference>
<dbReference type="FunFam" id="3.30.70.20:FF:000017">
    <property type="entry name" value="Epoxyqueuosine reductase"/>
    <property type="match status" value="1"/>
</dbReference>
<evidence type="ECO:0000313" key="19">
    <source>
        <dbReference type="Proteomes" id="UP000649617"/>
    </source>
</evidence>
<keyword evidence="4 14" id="KW-0808">Transferase</keyword>
<comment type="catalytic activity">
    <reaction evidence="12 14">
        <text>guanosine(34) in tRNA + queuine = queuosine(34) in tRNA + guanine</text>
        <dbReference type="Rhea" id="RHEA:16633"/>
        <dbReference type="Rhea" id="RHEA-COMP:10341"/>
        <dbReference type="Rhea" id="RHEA-COMP:18571"/>
        <dbReference type="ChEBI" id="CHEBI:16235"/>
        <dbReference type="ChEBI" id="CHEBI:17433"/>
        <dbReference type="ChEBI" id="CHEBI:74269"/>
        <dbReference type="ChEBI" id="CHEBI:194431"/>
        <dbReference type="EC" id="2.4.2.64"/>
    </reaction>
</comment>
<evidence type="ECO:0000256" key="13">
    <source>
        <dbReference type="ARBA" id="ARBA00062453"/>
    </source>
</evidence>
<evidence type="ECO:0000256" key="8">
    <source>
        <dbReference type="ARBA" id="ARBA00022785"/>
    </source>
</evidence>
<evidence type="ECO:0000256" key="1">
    <source>
        <dbReference type="ARBA" id="ARBA00022485"/>
    </source>
</evidence>
<gene>
    <name evidence="18" type="primary">tgt</name>
    <name evidence="18" type="ORF">SPIL2461_LOCUS8149</name>
</gene>
<evidence type="ECO:0000256" key="9">
    <source>
        <dbReference type="ARBA" id="ARBA00023002"/>
    </source>
</evidence>
<feature type="binding site" evidence="14">
    <location>
        <position position="992"/>
    </location>
    <ligand>
        <name>Zn(2+)</name>
        <dbReference type="ChEBI" id="CHEBI:29105"/>
    </ligand>
</feature>
<feature type="region of interest" description="RNA binding; important for wobble base 34 recognition" evidence="14">
    <location>
        <begin position="959"/>
        <end position="963"/>
    </location>
</feature>
<dbReference type="PROSITE" id="PS51379">
    <property type="entry name" value="4FE4S_FER_2"/>
    <property type="match status" value="1"/>
</dbReference>
<feature type="binding site" evidence="14">
    <location>
        <position position="904"/>
    </location>
    <ligand>
        <name>substrate</name>
    </ligand>
</feature>
<dbReference type="InterPro" id="IPR004453">
    <property type="entry name" value="QueG"/>
</dbReference>
<dbReference type="InterPro" id="IPR037151">
    <property type="entry name" value="AlkB-like_sf"/>
</dbReference>
<comment type="subcellular location">
    <subcellularLocation>
        <location evidence="14">Cytoplasm</location>
    </subcellularLocation>
</comment>
<keyword evidence="9" id="KW-0560">Oxidoreductase</keyword>
<feature type="domain" description="Fe2OG dioxygenase" evidence="17">
    <location>
        <begin position="264"/>
        <end position="406"/>
    </location>
</feature>
<evidence type="ECO:0000256" key="7">
    <source>
        <dbReference type="ARBA" id="ARBA00022723"/>
    </source>
</evidence>
<dbReference type="GO" id="GO:0016853">
    <property type="term" value="F:isomerase activity"/>
    <property type="evidence" value="ECO:0007669"/>
    <property type="project" value="InterPro"/>
</dbReference>
<dbReference type="InterPro" id="IPR036511">
    <property type="entry name" value="TGT-like_sf"/>
</dbReference>
<dbReference type="EC" id="2.4.2.64" evidence="14"/>
<dbReference type="PANTHER" id="PTHR46499:SF1">
    <property type="entry name" value="QUEUINE TRNA-RIBOSYLTRANSFERASE"/>
    <property type="match status" value="1"/>
</dbReference>
<comment type="similarity">
    <text evidence="14">Belongs to the queuine tRNA-ribosyltransferase family.</text>
</comment>
<dbReference type="InterPro" id="IPR042118">
    <property type="entry name" value="QueA_dom1"/>
</dbReference>
<comment type="subunit">
    <text evidence="14">Heterodimer of a catalytic subunit and an accessory subunit.</text>
</comment>
<evidence type="ECO:0000256" key="4">
    <source>
        <dbReference type="ARBA" id="ARBA00022679"/>
    </source>
</evidence>
<dbReference type="InterPro" id="IPR042119">
    <property type="entry name" value="QueA_dom2"/>
</dbReference>
<dbReference type="InterPro" id="IPR013542">
    <property type="entry name" value="QueG_DUF1730"/>
</dbReference>
<evidence type="ECO:0000256" key="10">
    <source>
        <dbReference type="ARBA" id="ARBA00023004"/>
    </source>
</evidence>
<dbReference type="InterPro" id="IPR003699">
    <property type="entry name" value="QueA"/>
</dbReference>
<dbReference type="HAMAP" id="MF_00113">
    <property type="entry name" value="QueA"/>
    <property type="match status" value="1"/>
</dbReference>
<dbReference type="Gene3D" id="2.40.10.240">
    <property type="entry name" value="QueA-like"/>
    <property type="match status" value="1"/>
</dbReference>
<dbReference type="InterPro" id="IPR017896">
    <property type="entry name" value="4Fe4S_Fe-S-bd"/>
</dbReference>
<name>A0A812P031_SYMPI</name>
<dbReference type="Pfam" id="PF13484">
    <property type="entry name" value="Fer4_16"/>
    <property type="match status" value="1"/>
</dbReference>
<comment type="subunit">
    <text evidence="13">Heterodimer of a catalytic subunit QTRT1 and an accessory subunit QTRT2.</text>
</comment>
<dbReference type="SUPFAM" id="SSF51197">
    <property type="entry name" value="Clavaminate synthase-like"/>
    <property type="match status" value="1"/>
</dbReference>
<dbReference type="GO" id="GO:0016491">
    <property type="term" value="F:oxidoreductase activity"/>
    <property type="evidence" value="ECO:0007669"/>
    <property type="project" value="UniProtKB-KW"/>
</dbReference>
<dbReference type="SUPFAM" id="SSF46548">
    <property type="entry name" value="alpha-helical ferredoxin"/>
    <property type="match status" value="1"/>
</dbReference>
<feature type="active site" description="Proton acceptor" evidence="14">
    <location>
        <position position="780"/>
    </location>
</feature>
<evidence type="ECO:0000256" key="2">
    <source>
        <dbReference type="ARBA" id="ARBA00022490"/>
    </source>
</evidence>
<feature type="binding site" evidence="14">
    <location>
        <position position="997"/>
    </location>
    <ligand>
        <name>Zn(2+)</name>
        <dbReference type="ChEBI" id="CHEBI:29105"/>
    </ligand>
</feature>
<evidence type="ECO:0000256" key="6">
    <source>
        <dbReference type="ARBA" id="ARBA00022694"/>
    </source>
</evidence>
<feature type="binding site" evidence="14">
    <location>
        <position position="834"/>
    </location>
    <ligand>
        <name>substrate</name>
    </ligand>
</feature>
<reference evidence="18" key="1">
    <citation type="submission" date="2021-02" db="EMBL/GenBank/DDBJ databases">
        <authorList>
            <person name="Dougan E. K."/>
            <person name="Rhodes N."/>
            <person name="Thang M."/>
            <person name="Chan C."/>
        </authorList>
    </citation>
    <scope>NUCLEOTIDE SEQUENCE</scope>
</reference>
<dbReference type="Pfam" id="PF02547">
    <property type="entry name" value="Queuosine_synth"/>
    <property type="match status" value="1"/>
</dbReference>
<feature type="binding site" evidence="14">
    <location>
        <position position="1023"/>
    </location>
    <ligand>
        <name>Zn(2+)</name>
        <dbReference type="ChEBI" id="CHEBI:29105"/>
    </ligand>
</feature>
<dbReference type="Pfam" id="PF01702">
    <property type="entry name" value="TGT"/>
    <property type="match status" value="1"/>
</dbReference>
<comment type="function">
    <text evidence="14">Catalytic subunit of the queuine tRNA-ribosyltransferase (TGT) that catalyzes the base-exchange of a guanine (G) residue with queuine (Q) at position 34 (anticodon wobble position) in tRNAs with GU(N) anticodons (tRNA-Asp, -Asn, -His and -Tyr), resulting in the hypermodified nucleoside queuosine (7-(((4,5-cis-dihydroxy-2-cyclopenten-1-yl)amino)methyl)-7-deazaguanosine). Catalysis occurs through a double-displacement mechanism. The nucleophile active site attacks the C1' of nucleotide 34 to detach the guanine base from the RNA, forming a covalent enzyme-RNA intermediate. The proton acceptor active site deprotonates the incoming queuine, allowing a nucleophilic attack on the C1' of the ribose to form the product.</text>
</comment>
<dbReference type="Gene3D" id="2.60.120.590">
    <property type="entry name" value="Alpha-ketoglutarate-dependent dioxygenase AlkB-like"/>
    <property type="match status" value="1"/>
</dbReference>
<evidence type="ECO:0000256" key="12">
    <source>
        <dbReference type="ARBA" id="ARBA00052706"/>
    </source>
</evidence>
<keyword evidence="8" id="KW-0671">Queuosine biosynthesis</keyword>
<evidence type="ECO:0000259" key="17">
    <source>
        <dbReference type="PROSITE" id="PS51471"/>
    </source>
</evidence>
<dbReference type="PROSITE" id="PS00198">
    <property type="entry name" value="4FE4S_FER_1"/>
    <property type="match status" value="1"/>
</dbReference>
<evidence type="ECO:0000259" key="16">
    <source>
        <dbReference type="PROSITE" id="PS51379"/>
    </source>
</evidence>
<dbReference type="EMBL" id="CAJNIZ010013169">
    <property type="protein sequence ID" value="CAE7344262.1"/>
    <property type="molecule type" value="Genomic_DNA"/>
</dbReference>
<evidence type="ECO:0000256" key="14">
    <source>
        <dbReference type="HAMAP-Rule" id="MF_03218"/>
    </source>
</evidence>
<accession>A0A812P031</accession>
<dbReference type="GO" id="GO:0008616">
    <property type="term" value="P:tRNA queuosine(34) biosynthetic process"/>
    <property type="evidence" value="ECO:0007669"/>
    <property type="project" value="UniProtKB-KW"/>
</dbReference>
<dbReference type="NCBIfam" id="TIGR00276">
    <property type="entry name" value="tRNA epoxyqueuosine(34) reductase QueG"/>
    <property type="match status" value="1"/>
</dbReference>
<feature type="region of interest" description="RNA binding" evidence="14">
    <location>
        <begin position="935"/>
        <end position="941"/>
    </location>
</feature>
<dbReference type="PANTHER" id="PTHR46499">
    <property type="entry name" value="QUEUINE TRNA-RIBOSYLTRANSFERASE"/>
    <property type="match status" value="1"/>
</dbReference>
<evidence type="ECO:0000256" key="11">
    <source>
        <dbReference type="ARBA" id="ARBA00023014"/>
    </source>
</evidence>
<dbReference type="SUPFAM" id="SSF48371">
    <property type="entry name" value="ARM repeat"/>
    <property type="match status" value="1"/>
</dbReference>
<keyword evidence="19" id="KW-1185">Reference proteome</keyword>
<comment type="cofactor">
    <cofactor evidence="14">
        <name>Zn(2+)</name>
        <dbReference type="ChEBI" id="CHEBI:29105"/>
    </cofactor>
</comment>
<dbReference type="FunFam" id="3.20.20.105:FF:000001">
    <property type="entry name" value="Queuine tRNA-ribosyltransferase"/>
    <property type="match status" value="1"/>
</dbReference>
<dbReference type="InterPro" id="IPR005123">
    <property type="entry name" value="Oxoglu/Fe-dep_dioxygenase_dom"/>
</dbReference>
<dbReference type="OrthoDB" id="10249838at2759"/>
<evidence type="ECO:0000256" key="15">
    <source>
        <dbReference type="SAM" id="SignalP"/>
    </source>
</evidence>
<feature type="binding site" evidence="14">
    <location>
        <position position="994"/>
    </location>
    <ligand>
        <name>Zn(2+)</name>
        <dbReference type="ChEBI" id="CHEBI:29105"/>
    </ligand>
</feature>
<dbReference type="NCBIfam" id="TIGR00113">
    <property type="entry name" value="queA"/>
    <property type="match status" value="1"/>
</dbReference>
<keyword evidence="1" id="KW-0004">4Fe-4S</keyword>
<dbReference type="Proteomes" id="UP000649617">
    <property type="component" value="Unassembled WGS sequence"/>
</dbReference>
<keyword evidence="11" id="KW-0411">Iron-sulfur</keyword>
<keyword evidence="7 14" id="KW-0479">Metal-binding</keyword>
<comment type="caution">
    <text evidence="18">The sequence shown here is derived from an EMBL/GenBank/DDBJ whole genome shotgun (WGS) entry which is preliminary data.</text>
</comment>
<dbReference type="InterPro" id="IPR017900">
    <property type="entry name" value="4Fe4S_Fe_S_CS"/>
</dbReference>
<dbReference type="InterPro" id="IPR016024">
    <property type="entry name" value="ARM-type_fold"/>
</dbReference>
<keyword evidence="3 14" id="KW-0328">Glycosyltransferase</keyword>
<dbReference type="NCBIfam" id="TIGR00430">
    <property type="entry name" value="Q_tRNA_tgt"/>
    <property type="match status" value="1"/>
</dbReference>
<evidence type="ECO:0000256" key="5">
    <source>
        <dbReference type="ARBA" id="ARBA00022691"/>
    </source>
</evidence>
<dbReference type="HAMAP" id="MF_00168">
    <property type="entry name" value="Q_tRNA_Tgt"/>
    <property type="match status" value="1"/>
</dbReference>
<protein>
    <recommendedName>
        <fullName evidence="14">Queuine tRNA-ribosyltransferase catalytic subunit 1</fullName>
        <ecNumber evidence="14">2.4.2.64</ecNumber>
    </recommendedName>
    <alternativeName>
        <fullName evidence="14">Guanine insertion enzyme</fullName>
    </alternativeName>
    <alternativeName>
        <fullName evidence="14">tRNA-guanine transglycosylase</fullName>
    </alternativeName>
</protein>
<dbReference type="Gene3D" id="3.20.20.105">
    <property type="entry name" value="Queuine tRNA-ribosyltransferase-like"/>
    <property type="match status" value="1"/>
</dbReference>
<dbReference type="GO" id="GO:0051539">
    <property type="term" value="F:4 iron, 4 sulfur cluster binding"/>
    <property type="evidence" value="ECO:0007669"/>
    <property type="project" value="UniProtKB-KW"/>
</dbReference>
<dbReference type="SUPFAM" id="SSF111337">
    <property type="entry name" value="QueA-like"/>
    <property type="match status" value="1"/>
</dbReference>
<dbReference type="GO" id="GO:0008479">
    <property type="term" value="F:tRNA-guanosine(34) queuine transglycosylase activity"/>
    <property type="evidence" value="ECO:0007669"/>
    <property type="project" value="UniProtKB-UniRule"/>
</dbReference>
<feature type="domain" description="4Fe-4S ferredoxin-type" evidence="16">
    <location>
        <begin position="1220"/>
        <end position="1249"/>
    </location>
</feature>
<feature type="chain" id="PRO_5032790536" description="Queuine tRNA-ribosyltransferase catalytic subunit 1" evidence="15">
    <location>
        <begin position="29"/>
        <end position="1415"/>
    </location>
</feature>
<sequence>MAVARLPTMTAALSLLGLSALWPVPAAAQDGGYFSPTYASSAQGSPYRDVYSRTFGSATAAPEALQTPRAAAPVAASGPAGEVVFVIDSKGLATYRADDYAGGRGDAIARGAVPPMPETATIAGAVPQVPTVADNLYLRPPLETAGPDERLGRTVSRTAVFERFQSGRRALAEAIAALPQADAVSLPLLGPEAIEALIADSQSLRYRPARPVIGEGDKRVWQDCEVSCAVPDDGALAACAAALDAAFTDALALLTPPPLTEGFAVNDLIVQRYPKGSGGITPHRDHIAYRGLISVITLSGRCRFAVCRDRSGAEARAVAAPPGWLVLMRGPGLYGRTDRPFHFVDRFETSGLRPETAMRTDDFDFDLPRALIAQHPIEPRETARLLHVGPVLADRTIADLPRLLRPGDLLVINDTKVIPARLTGTRGSSGIEVTLHKAVDAGTSARTWKAFARPARKLSAGDRIVFAEDFGAAVAEKGEGGEVTLVFDEAGSDLLAALDRHGIMPLPPYIKRDSGGDPQDREDYQTVFAERAGAVAAPTAGLHFTESLLAALEGAGIDRVAVTLHVGAGTFLPVKTDDPAAHRMHSETGEITRDAADRINAVRAAGGRIVAVGTTALRLLESVAADDGTVTPFVGDTDLFILPGHRFKAVDLLLTNFHLPRSTLFMLVCAFAGKARMEAAYAHAVAEQYRFYSYGDACLLEPARRGQLETAHGTINTPAFMTVGTAATVKGLTPDQVRESGAEILLANTYHLMLRPGAERVARLGGLHRFMNWPRPILTDSGGYQVMSLQELRKITEEGVTFRSHLDGERHALTPERAVEIQELLDANITMVLDECTPYPATEAEARESMERSMRWAARCHKAFTVRPGYGLFGIVQGGVYPALRRASAEALIEIGFDGYAVGGLAVGEGQAVMFEVLDATVPHMPATHPRYLMGVGKPADIVGAVARGIDIFDCVLPTRSGRTGQAFTRRGSVNIRNARHQDDARPLDPDCPCPTCTNYSRAYLHHLFKAKEMLGPILLTRHNLAYYQELMAGLRQAIEDQRLDDFIAAIRERALALGFDAVGFARAEVAPDAAAALKEFLAAGYHGEMDWLARNAERRANPKALWPEARSVVVLGQNYGPAEDPLALLDEPQRAAISVYARNADYHDLMKKRLKALARWMHEDLAAGVKVFVDTAPVMEKHLAQAGGLGWQGKHSNLVSRALGSWLFLGEVYTDLEVEADRAESDHCGSCRNCLDICPTDAFPAPYKLDARRCISYLTIEHKGPIPLEFRKAMGNRIYGCDDCLAVCPWNKFAQPTREAAFLPRAELTAPRLADFLDLDDAGFRRLFAGSPIKRIGRDRFLRNVLIALGNAGNKAPAKAIEALLNDPSALVRGAAVWALLCLLPQEAVARLRSRHAAAESDPGVLDEWARLDS</sequence>
<dbReference type="NCBIfam" id="TIGR00449">
    <property type="entry name" value="tgt_general"/>
    <property type="match status" value="1"/>
</dbReference>